<dbReference type="Gene3D" id="3.40.50.150">
    <property type="entry name" value="Vaccinia Virus protein VP39"/>
    <property type="match status" value="1"/>
</dbReference>
<dbReference type="SUPFAM" id="SSF53335">
    <property type="entry name" value="S-adenosyl-L-methionine-dependent methyltransferases"/>
    <property type="match status" value="1"/>
</dbReference>
<organism evidence="3">
    <name type="scientific">Minutocellus polymorphus</name>
    <dbReference type="NCBI Taxonomy" id="265543"/>
    <lineage>
        <taxon>Eukaryota</taxon>
        <taxon>Sar</taxon>
        <taxon>Stramenopiles</taxon>
        <taxon>Ochrophyta</taxon>
        <taxon>Bacillariophyta</taxon>
        <taxon>Mediophyceae</taxon>
        <taxon>Cymatosirophycidae</taxon>
        <taxon>Cymatosirales</taxon>
        <taxon>Cymatosiraceae</taxon>
        <taxon>Minutocellus</taxon>
    </lineage>
</organism>
<keyword evidence="1" id="KW-0175">Coiled coil</keyword>
<protein>
    <recommendedName>
        <fullName evidence="2">Methyltransferase FkbM domain-containing protein</fullName>
    </recommendedName>
</protein>
<dbReference type="InterPro" id="IPR029063">
    <property type="entry name" value="SAM-dependent_MTases_sf"/>
</dbReference>
<sequence>MKKTKITVVAFSLVGFCALLLAFGNVRLFLLHHEGGRSTQQGENSFLTASRSTTQEDFFDFTKRLRTVGEMKRMVRLPCNFIHDGLYLGEGNEVLNQVYATLQQLDDDVIPVVIEAGAHDGITKSISLKCSACLFMNTLLIEASPENYEILSKSRAYDRTVHAALCNQDFAMIEENALNSGESHIGTRGVKVPCTSLDAELDKLKNEVRESEREKIQLVFLILDVEKHEVDALKGLERHAPIKAMIETIHLPQDDTDWIARWASRHGLSGKRCDVYKEIAHTDICYNFGPDRFESVHSKDLLYTARKAHPQNSYKTSEVAKAYHYYGQ</sequence>
<dbReference type="InterPro" id="IPR006342">
    <property type="entry name" value="FkbM_mtfrase"/>
</dbReference>
<name>A0A7S0B1T5_9STRA</name>
<accession>A0A7S0B1T5</accession>
<feature type="coiled-coil region" evidence="1">
    <location>
        <begin position="194"/>
        <end position="221"/>
    </location>
</feature>
<dbReference type="EMBL" id="HBEJ01019416">
    <property type="protein sequence ID" value="CAD8381002.1"/>
    <property type="molecule type" value="Transcribed_RNA"/>
</dbReference>
<evidence type="ECO:0000313" key="3">
    <source>
        <dbReference type="EMBL" id="CAD8381002.1"/>
    </source>
</evidence>
<proteinExistence type="predicted"/>
<dbReference type="AlphaFoldDB" id="A0A7S0B1T5"/>
<evidence type="ECO:0000259" key="2">
    <source>
        <dbReference type="Pfam" id="PF05050"/>
    </source>
</evidence>
<feature type="domain" description="Methyltransferase FkbM" evidence="2">
    <location>
        <begin position="116"/>
        <end position="252"/>
    </location>
</feature>
<gene>
    <name evidence="3" type="ORF">MPOL1434_LOCUS11314</name>
</gene>
<reference evidence="3" key="1">
    <citation type="submission" date="2021-01" db="EMBL/GenBank/DDBJ databases">
        <authorList>
            <person name="Corre E."/>
            <person name="Pelletier E."/>
            <person name="Niang G."/>
            <person name="Scheremetjew M."/>
            <person name="Finn R."/>
            <person name="Kale V."/>
            <person name="Holt S."/>
            <person name="Cochrane G."/>
            <person name="Meng A."/>
            <person name="Brown T."/>
            <person name="Cohen L."/>
        </authorList>
    </citation>
    <scope>NUCLEOTIDE SEQUENCE</scope>
    <source>
        <strain evidence="3">CCMP3303</strain>
    </source>
</reference>
<evidence type="ECO:0000256" key="1">
    <source>
        <dbReference type="SAM" id="Coils"/>
    </source>
</evidence>
<dbReference type="Pfam" id="PF05050">
    <property type="entry name" value="Methyltransf_21"/>
    <property type="match status" value="1"/>
</dbReference>